<proteinExistence type="predicted"/>
<keyword evidence="2" id="KW-1185">Reference proteome</keyword>
<evidence type="ECO:0000313" key="1">
    <source>
        <dbReference type="EMBL" id="MPC88145.1"/>
    </source>
</evidence>
<comment type="caution">
    <text evidence="1">The sequence shown here is derived from an EMBL/GenBank/DDBJ whole genome shotgun (WGS) entry which is preliminary data.</text>
</comment>
<protein>
    <submittedName>
        <fullName evidence="1">Uncharacterized protein</fullName>
    </submittedName>
</protein>
<organism evidence="1 2">
    <name type="scientific">Portunus trituberculatus</name>
    <name type="common">Swimming crab</name>
    <name type="synonym">Neptunus trituberculatus</name>
    <dbReference type="NCBI Taxonomy" id="210409"/>
    <lineage>
        <taxon>Eukaryota</taxon>
        <taxon>Metazoa</taxon>
        <taxon>Ecdysozoa</taxon>
        <taxon>Arthropoda</taxon>
        <taxon>Crustacea</taxon>
        <taxon>Multicrustacea</taxon>
        <taxon>Malacostraca</taxon>
        <taxon>Eumalacostraca</taxon>
        <taxon>Eucarida</taxon>
        <taxon>Decapoda</taxon>
        <taxon>Pleocyemata</taxon>
        <taxon>Brachyura</taxon>
        <taxon>Eubrachyura</taxon>
        <taxon>Portunoidea</taxon>
        <taxon>Portunidae</taxon>
        <taxon>Portuninae</taxon>
        <taxon>Portunus</taxon>
    </lineage>
</organism>
<dbReference type="AlphaFoldDB" id="A0A5B7J030"/>
<evidence type="ECO:0000313" key="2">
    <source>
        <dbReference type="Proteomes" id="UP000324222"/>
    </source>
</evidence>
<name>A0A5B7J030_PORTR</name>
<gene>
    <name evidence="1" type="ORF">E2C01_083039</name>
</gene>
<sequence length="62" mass="6453">MFVRGERADGVSRGESLAATLFLILEDPSISTSTHSTLSCSADNITTAIPLPPPPPPPPPLL</sequence>
<accession>A0A5B7J030</accession>
<reference evidence="1 2" key="1">
    <citation type="submission" date="2019-05" db="EMBL/GenBank/DDBJ databases">
        <title>Another draft genome of Portunus trituberculatus and its Hox gene families provides insights of decapod evolution.</title>
        <authorList>
            <person name="Jeong J.-H."/>
            <person name="Song I."/>
            <person name="Kim S."/>
            <person name="Choi T."/>
            <person name="Kim D."/>
            <person name="Ryu S."/>
            <person name="Kim W."/>
        </authorList>
    </citation>
    <scope>NUCLEOTIDE SEQUENCE [LARGE SCALE GENOMIC DNA]</scope>
    <source>
        <tissue evidence="1">Muscle</tissue>
    </source>
</reference>
<dbReference type="Proteomes" id="UP000324222">
    <property type="component" value="Unassembled WGS sequence"/>
</dbReference>
<dbReference type="EMBL" id="VSRR010076804">
    <property type="protein sequence ID" value="MPC88145.1"/>
    <property type="molecule type" value="Genomic_DNA"/>
</dbReference>